<gene>
    <name evidence="9" type="ORF">PZH42_05760</name>
</gene>
<feature type="domain" description="ABC3 transporter permease C-terminal" evidence="7">
    <location>
        <begin position="280"/>
        <end position="394"/>
    </location>
</feature>
<feature type="transmembrane region" description="Helical" evidence="6">
    <location>
        <begin position="20"/>
        <end position="41"/>
    </location>
</feature>
<dbReference type="AlphaFoldDB" id="A0AAW6M276"/>
<feature type="transmembrane region" description="Helical" evidence="6">
    <location>
        <begin position="412"/>
        <end position="432"/>
    </location>
</feature>
<keyword evidence="5 6" id="KW-0472">Membrane</keyword>
<evidence type="ECO:0000256" key="5">
    <source>
        <dbReference type="ARBA" id="ARBA00023136"/>
    </source>
</evidence>
<comment type="subcellular location">
    <subcellularLocation>
        <location evidence="1">Cell membrane</location>
        <topology evidence="1">Multi-pass membrane protein</topology>
    </subcellularLocation>
</comment>
<feature type="domain" description="ABC3 transporter permease C-terminal" evidence="7">
    <location>
        <begin position="649"/>
        <end position="762"/>
    </location>
</feature>
<comment type="caution">
    <text evidence="9">The sequence shown here is derived from an EMBL/GenBank/DDBJ whole genome shotgun (WGS) entry which is preliminary data.</text>
</comment>
<dbReference type="InterPro" id="IPR025857">
    <property type="entry name" value="MacB_PCD"/>
</dbReference>
<dbReference type="Pfam" id="PF12704">
    <property type="entry name" value="MacB_PCD"/>
    <property type="match status" value="2"/>
</dbReference>
<dbReference type="InterPro" id="IPR003838">
    <property type="entry name" value="ABC3_permease_C"/>
</dbReference>
<evidence type="ECO:0000313" key="9">
    <source>
        <dbReference type="EMBL" id="MDE8693604.1"/>
    </source>
</evidence>
<evidence type="ECO:0000256" key="6">
    <source>
        <dbReference type="SAM" id="Phobius"/>
    </source>
</evidence>
<evidence type="ECO:0000256" key="4">
    <source>
        <dbReference type="ARBA" id="ARBA00022989"/>
    </source>
</evidence>
<keyword evidence="3 6" id="KW-0812">Transmembrane</keyword>
<dbReference type="PANTHER" id="PTHR30572">
    <property type="entry name" value="MEMBRANE COMPONENT OF TRANSPORTER-RELATED"/>
    <property type="match status" value="1"/>
</dbReference>
<evidence type="ECO:0000259" key="7">
    <source>
        <dbReference type="Pfam" id="PF02687"/>
    </source>
</evidence>
<dbReference type="GO" id="GO:0022857">
    <property type="term" value="F:transmembrane transporter activity"/>
    <property type="evidence" value="ECO:0007669"/>
    <property type="project" value="TreeGrafter"/>
</dbReference>
<dbReference type="Pfam" id="PF02687">
    <property type="entry name" value="FtsX"/>
    <property type="match status" value="2"/>
</dbReference>
<dbReference type="Proteomes" id="UP001221924">
    <property type="component" value="Unassembled WGS sequence"/>
</dbReference>
<name>A0AAW6M276_9BACE</name>
<dbReference type="InterPro" id="IPR050250">
    <property type="entry name" value="Macrolide_Exporter_MacB"/>
</dbReference>
<evidence type="ECO:0000256" key="3">
    <source>
        <dbReference type="ARBA" id="ARBA00022692"/>
    </source>
</evidence>
<evidence type="ECO:0000256" key="2">
    <source>
        <dbReference type="ARBA" id="ARBA00022475"/>
    </source>
</evidence>
<feature type="domain" description="MacB-like periplasmic core" evidence="8">
    <location>
        <begin position="23"/>
        <end position="238"/>
    </location>
</feature>
<feature type="transmembrane region" description="Helical" evidence="6">
    <location>
        <begin position="280"/>
        <end position="303"/>
    </location>
</feature>
<sequence length="769" mass="86465">MKQLYYVIRTLLRGRGSNIIKVISLGLGLTMSILLFSRVAFEQSYDTCYKDYDDLYQIYSIFSAEGEQFEPQKQNCGPVAGAILENFPKEVEAATSIAYFVSSPLYNGSVRIDARKILADSLFFKTMGIEVLSGNPEKDLMQNDVIFLSDDLAQKIYGGENPIGKVISYNKELQLTVKGTYVDLPENATMRPEAVISMPTGWSRGWGNYSWRGGDSYYEYIRFRPGADKEIVNARLDAMIQKYRPEEDKRAYGYTAFVKPIRDVYRDEDQVKRMDNIMSILALAILFIASLNYVLISISSLTYRAKAVGVHKCSGASGGTVFSMFLLETGIIIALALVLMGLILLNFQEFIEDTTAAKLSVLFAPDRIWVPLVVVLVLFIVGGILPGRLFARIPVSQVFRRYTEGKKGWKRPLLFVQFAGVAFICGLMYVVMAQYNYVKDKDMGYNPQRVAIGSIYFGGEEESGPALQFFRGLPYVEEVSSAVSTPIWSYSGSMIEGEGGQSLFSTRFSYALEDYFKMMGMTMKEGRPARASDEIVVNEAFAERMRWGDKALNHPLRAEGRNLKVVGVLKNFHIGSFYQPQDVIMFGYTRTFGNTVHVRLKEPFAENLRRLNKDVSEAYPDKTIDFSSMEEQILNGYNAVRVFSNATILAALTMFFVMLMGLIGYTTDEVRRRSKEIAIRKVNGAESLGILELLSKDVLYVAAPAVIIGIISAAYINGMWMDQFAEQVPLSWPVYILIALVILLLIIACVIWKSWRIANENPVNSIKSE</sequence>
<dbReference type="EMBL" id="JARFID010000004">
    <property type="protein sequence ID" value="MDE8693604.1"/>
    <property type="molecule type" value="Genomic_DNA"/>
</dbReference>
<protein>
    <submittedName>
        <fullName evidence="9">ABC transporter permease</fullName>
    </submittedName>
</protein>
<keyword evidence="4 6" id="KW-1133">Transmembrane helix</keyword>
<feature type="domain" description="MacB-like periplasmic core" evidence="8">
    <location>
        <begin position="420"/>
        <end position="603"/>
    </location>
</feature>
<dbReference type="GO" id="GO:0005886">
    <property type="term" value="C:plasma membrane"/>
    <property type="evidence" value="ECO:0007669"/>
    <property type="project" value="UniProtKB-SubCell"/>
</dbReference>
<keyword evidence="2" id="KW-1003">Cell membrane</keyword>
<organism evidence="9 10">
    <name type="scientific">Bacteroides cellulosilyticus</name>
    <dbReference type="NCBI Taxonomy" id="246787"/>
    <lineage>
        <taxon>Bacteria</taxon>
        <taxon>Pseudomonadati</taxon>
        <taxon>Bacteroidota</taxon>
        <taxon>Bacteroidia</taxon>
        <taxon>Bacteroidales</taxon>
        <taxon>Bacteroidaceae</taxon>
        <taxon>Bacteroides</taxon>
    </lineage>
</organism>
<proteinExistence type="predicted"/>
<feature type="transmembrane region" description="Helical" evidence="6">
    <location>
        <begin position="324"/>
        <end position="348"/>
    </location>
</feature>
<dbReference type="PANTHER" id="PTHR30572:SF18">
    <property type="entry name" value="ABC-TYPE MACROLIDE FAMILY EXPORT SYSTEM PERMEASE COMPONENT 2"/>
    <property type="match status" value="1"/>
</dbReference>
<feature type="transmembrane region" description="Helical" evidence="6">
    <location>
        <begin position="698"/>
        <end position="720"/>
    </location>
</feature>
<accession>A0AAW6M276</accession>
<evidence type="ECO:0000259" key="8">
    <source>
        <dbReference type="Pfam" id="PF12704"/>
    </source>
</evidence>
<feature type="transmembrane region" description="Helical" evidence="6">
    <location>
        <begin position="368"/>
        <end position="391"/>
    </location>
</feature>
<evidence type="ECO:0000313" key="10">
    <source>
        <dbReference type="Proteomes" id="UP001221924"/>
    </source>
</evidence>
<reference evidence="9" key="1">
    <citation type="submission" date="2023-03" db="EMBL/GenBank/DDBJ databases">
        <title>DFI Biobank Strains.</title>
        <authorList>
            <person name="Mostad J."/>
            <person name="Paddock L."/>
            <person name="Medina S."/>
            <person name="Waligurski E."/>
            <person name="Barat B."/>
            <person name="Smith R."/>
            <person name="Burgo V."/>
            <person name="Metcalfe C."/>
            <person name="Woodson C."/>
            <person name="Sundararajan A."/>
            <person name="Ramaswamy R."/>
            <person name="Lin H."/>
            <person name="Pamer E.G."/>
        </authorList>
    </citation>
    <scope>NUCLEOTIDE SEQUENCE</scope>
    <source>
        <strain evidence="9">DFI.9.5</strain>
    </source>
</reference>
<dbReference type="RefSeq" id="WP_256141135.1">
    <property type="nucleotide sequence ID" value="NZ_JANFZY010000007.1"/>
</dbReference>
<feature type="transmembrane region" description="Helical" evidence="6">
    <location>
        <begin position="732"/>
        <end position="752"/>
    </location>
</feature>
<feature type="transmembrane region" description="Helical" evidence="6">
    <location>
        <begin position="642"/>
        <end position="665"/>
    </location>
</feature>
<evidence type="ECO:0000256" key="1">
    <source>
        <dbReference type="ARBA" id="ARBA00004651"/>
    </source>
</evidence>